<feature type="transmembrane region" description="Helical" evidence="16">
    <location>
        <begin position="110"/>
        <end position="129"/>
    </location>
</feature>
<dbReference type="GO" id="GO:0008360">
    <property type="term" value="P:regulation of cell shape"/>
    <property type="evidence" value="ECO:0007669"/>
    <property type="project" value="UniProtKB-KW"/>
</dbReference>
<comment type="subcellular location">
    <subcellularLocation>
        <location evidence="16">Cell inner membrane</location>
        <topology evidence="16">Multi-pass membrane protein</topology>
    </subcellularLocation>
    <subcellularLocation>
        <location evidence="1">Cell membrane</location>
        <topology evidence="1">Multi-pass membrane protein</topology>
    </subcellularLocation>
    <text evidence="16">Localizes to the division septum.</text>
</comment>
<evidence type="ECO:0000256" key="8">
    <source>
        <dbReference type="ARBA" id="ARBA00022960"/>
    </source>
</evidence>
<evidence type="ECO:0000256" key="3">
    <source>
        <dbReference type="ARBA" id="ARBA00022475"/>
    </source>
</evidence>
<keyword evidence="16" id="KW-0997">Cell inner membrane</keyword>
<organism evidence="18 19">
    <name type="scientific">Pseudothauera nasutitermitis</name>
    <dbReference type="NCBI Taxonomy" id="2565930"/>
    <lineage>
        <taxon>Bacteria</taxon>
        <taxon>Pseudomonadati</taxon>
        <taxon>Pseudomonadota</taxon>
        <taxon>Betaproteobacteria</taxon>
        <taxon>Rhodocyclales</taxon>
        <taxon>Zoogloeaceae</taxon>
        <taxon>Pseudothauera</taxon>
    </lineage>
</organism>
<evidence type="ECO:0000256" key="14">
    <source>
        <dbReference type="ARBA" id="ARBA00038053"/>
    </source>
</evidence>
<evidence type="ECO:0000313" key="19">
    <source>
        <dbReference type="Proteomes" id="UP000308430"/>
    </source>
</evidence>
<comment type="pathway">
    <text evidence="2 16">Cell wall biogenesis; peptidoglycan biosynthesis.</text>
</comment>
<dbReference type="GO" id="GO:0008955">
    <property type="term" value="F:peptidoglycan glycosyltransferase activity"/>
    <property type="evidence" value="ECO:0007669"/>
    <property type="project" value="UniProtKB-UniRule"/>
</dbReference>
<dbReference type="EMBL" id="SSOC01000008">
    <property type="protein sequence ID" value="THF61897.1"/>
    <property type="molecule type" value="Genomic_DNA"/>
</dbReference>
<dbReference type="GO" id="GO:0005886">
    <property type="term" value="C:plasma membrane"/>
    <property type="evidence" value="ECO:0007669"/>
    <property type="project" value="UniProtKB-SubCell"/>
</dbReference>
<feature type="transmembrane region" description="Helical" evidence="16">
    <location>
        <begin position="307"/>
        <end position="327"/>
    </location>
</feature>
<evidence type="ECO:0000256" key="6">
    <source>
        <dbReference type="ARBA" id="ARBA00022679"/>
    </source>
</evidence>
<proteinExistence type="inferred from homology"/>
<keyword evidence="5 16" id="KW-0328">Glycosyltransferase</keyword>
<keyword evidence="10 16" id="KW-1133">Transmembrane helix</keyword>
<dbReference type="GO" id="GO:0071555">
    <property type="term" value="P:cell wall organization"/>
    <property type="evidence" value="ECO:0007669"/>
    <property type="project" value="UniProtKB-KW"/>
</dbReference>
<feature type="transmembrane region" description="Helical" evidence="16">
    <location>
        <begin position="78"/>
        <end position="98"/>
    </location>
</feature>
<dbReference type="GO" id="GO:0032153">
    <property type="term" value="C:cell division site"/>
    <property type="evidence" value="ECO:0007669"/>
    <property type="project" value="UniProtKB-UniRule"/>
</dbReference>
<keyword evidence="13 16" id="KW-0961">Cell wall biogenesis/degradation</keyword>
<dbReference type="RefSeq" id="WP_136349982.1">
    <property type="nucleotide sequence ID" value="NZ_SSOC01000008.1"/>
</dbReference>
<feature type="transmembrane region" description="Helical" evidence="16">
    <location>
        <begin position="378"/>
        <end position="397"/>
    </location>
</feature>
<evidence type="ECO:0000256" key="13">
    <source>
        <dbReference type="ARBA" id="ARBA00023316"/>
    </source>
</evidence>
<evidence type="ECO:0000256" key="1">
    <source>
        <dbReference type="ARBA" id="ARBA00004651"/>
    </source>
</evidence>
<dbReference type="EC" id="2.4.99.28" evidence="16"/>
<dbReference type="GO" id="GO:0043093">
    <property type="term" value="P:FtsZ-dependent cytokinesis"/>
    <property type="evidence" value="ECO:0007669"/>
    <property type="project" value="UniProtKB-UniRule"/>
</dbReference>
<name>A0A4S4AQ83_9RHOO</name>
<dbReference type="PANTHER" id="PTHR30474:SF2">
    <property type="entry name" value="PEPTIDOGLYCAN GLYCOSYLTRANSFERASE FTSW-RELATED"/>
    <property type="match status" value="1"/>
</dbReference>
<evidence type="ECO:0000256" key="11">
    <source>
        <dbReference type="ARBA" id="ARBA00023136"/>
    </source>
</evidence>
<feature type="transmembrane region" description="Helical" evidence="16">
    <location>
        <begin position="176"/>
        <end position="192"/>
    </location>
</feature>
<keyword evidence="8 16" id="KW-0133">Cell shape</keyword>
<dbReference type="GO" id="GO:0009252">
    <property type="term" value="P:peptidoglycan biosynthetic process"/>
    <property type="evidence" value="ECO:0007669"/>
    <property type="project" value="UniProtKB-UniRule"/>
</dbReference>
<comment type="similarity">
    <text evidence="14 16">Belongs to the SEDS family. FtsW subfamily.</text>
</comment>
<dbReference type="Proteomes" id="UP000308430">
    <property type="component" value="Unassembled WGS sequence"/>
</dbReference>
<keyword evidence="9 16" id="KW-0573">Peptidoglycan synthesis</keyword>
<keyword evidence="19" id="KW-1185">Reference proteome</keyword>
<evidence type="ECO:0000256" key="5">
    <source>
        <dbReference type="ARBA" id="ARBA00022676"/>
    </source>
</evidence>
<dbReference type="PANTHER" id="PTHR30474">
    <property type="entry name" value="CELL CYCLE PROTEIN"/>
    <property type="match status" value="1"/>
</dbReference>
<evidence type="ECO:0000256" key="7">
    <source>
        <dbReference type="ARBA" id="ARBA00022692"/>
    </source>
</evidence>
<keyword evidence="11 16" id="KW-0472">Membrane</keyword>
<evidence type="ECO:0000256" key="12">
    <source>
        <dbReference type="ARBA" id="ARBA00023306"/>
    </source>
</evidence>
<dbReference type="HAMAP" id="MF_00913">
    <property type="entry name" value="PGT_FtsW_proteobact"/>
    <property type="match status" value="1"/>
</dbReference>
<evidence type="ECO:0000256" key="16">
    <source>
        <dbReference type="HAMAP-Rule" id="MF_00913"/>
    </source>
</evidence>
<dbReference type="InterPro" id="IPR001182">
    <property type="entry name" value="FtsW/RodA"/>
</dbReference>
<feature type="transmembrane region" description="Helical" evidence="16">
    <location>
        <begin position="198"/>
        <end position="215"/>
    </location>
</feature>
<dbReference type="NCBIfam" id="TIGR02614">
    <property type="entry name" value="ftsW"/>
    <property type="match status" value="1"/>
</dbReference>
<accession>A0A4S4AQ83</accession>
<keyword evidence="12 16" id="KW-0131">Cell cycle</keyword>
<evidence type="ECO:0000256" key="17">
    <source>
        <dbReference type="SAM" id="MobiDB-lite"/>
    </source>
</evidence>
<keyword evidence="7 16" id="KW-0812">Transmembrane</keyword>
<dbReference type="Pfam" id="PF01098">
    <property type="entry name" value="FTSW_RODA_SPOVE"/>
    <property type="match status" value="1"/>
</dbReference>
<evidence type="ECO:0000256" key="9">
    <source>
        <dbReference type="ARBA" id="ARBA00022984"/>
    </source>
</evidence>
<evidence type="ECO:0000256" key="4">
    <source>
        <dbReference type="ARBA" id="ARBA00022618"/>
    </source>
</evidence>
<evidence type="ECO:0000256" key="15">
    <source>
        <dbReference type="ARBA" id="ARBA00049902"/>
    </source>
</evidence>
<dbReference type="OrthoDB" id="9768187at2"/>
<feature type="transmembrane region" description="Helical" evidence="16">
    <location>
        <begin position="222"/>
        <end position="242"/>
    </location>
</feature>
<dbReference type="AlphaFoldDB" id="A0A4S4AQ83"/>
<dbReference type="UniPathway" id="UPA00219"/>
<feature type="transmembrane region" description="Helical" evidence="16">
    <location>
        <begin position="339"/>
        <end position="358"/>
    </location>
</feature>
<gene>
    <name evidence="16 18" type="primary">ftsW</name>
    <name evidence="18" type="ORF">E6C76_19770</name>
</gene>
<keyword evidence="3 16" id="KW-1003">Cell membrane</keyword>
<keyword evidence="6 16" id="KW-0808">Transferase</keyword>
<comment type="caution">
    <text evidence="18">The sequence shown here is derived from an EMBL/GenBank/DDBJ whole genome shotgun (WGS) entry which is preliminary data.</text>
</comment>
<comment type="function">
    <text evidence="16">Peptidoglycan polymerase that is essential for cell division.</text>
</comment>
<sequence length="410" mass="44400">MKLALPFAARSASRRPAGGGEAARTVSRLMRPGAPTRELDPLLIWSAVSLLLIGLVMVYSASIAIAEGSRFTGYQAHYFLLRHGVYLALGTALGLLAFQVPMGRWQQAAPWLFVVGVLLLVLVLIPGIGREVNGARRWLSLGPVNLQPSELMKVFAALYAADYTVRKLDAMSSFKRGFLPMMMVILFVGFLLLREPDFGAFVVITTIAFGVLFLGGVNGRVFALLAVAAVLGFILLIMSSPYRLERVLGYMDPWKDAFGKGYQLSHALIAFGRGEWFGVGLGGSVEKLFYLPEAHTDFLLAVLAEELGFVGVLAVVVLFALLVQRAFAIGRSAIKLERYFAGLVAQGIGLWMGVQSFINMGVNMGLLPTKGLTLPLMSFGGSGIVANCLALAILLRVDWENRQIMRGGRA</sequence>
<feature type="region of interest" description="Disordered" evidence="17">
    <location>
        <begin position="1"/>
        <end position="21"/>
    </location>
</feature>
<protein>
    <recommendedName>
        <fullName evidence="16">Probable peptidoglycan glycosyltransferase FtsW</fullName>
        <shortName evidence="16">PGT</shortName>
        <ecNumber evidence="16">2.4.99.28</ecNumber>
    </recommendedName>
    <alternativeName>
        <fullName evidence="16">Cell division protein FtsW</fullName>
    </alternativeName>
    <alternativeName>
        <fullName evidence="16">Cell wall polymerase</fullName>
    </alternativeName>
    <alternativeName>
        <fullName evidence="16">Peptidoglycan polymerase</fullName>
        <shortName evidence="16">PG polymerase</shortName>
    </alternativeName>
</protein>
<comment type="catalytic activity">
    <reaction evidence="15 16">
        <text>[GlcNAc-(1-&gt;4)-Mur2Ac(oyl-L-Ala-gamma-D-Glu-L-Lys-D-Ala-D-Ala)](n)-di-trans,octa-cis-undecaprenyl diphosphate + beta-D-GlcNAc-(1-&gt;4)-Mur2Ac(oyl-L-Ala-gamma-D-Glu-L-Lys-D-Ala-D-Ala)-di-trans,octa-cis-undecaprenyl diphosphate = [GlcNAc-(1-&gt;4)-Mur2Ac(oyl-L-Ala-gamma-D-Glu-L-Lys-D-Ala-D-Ala)](n+1)-di-trans,octa-cis-undecaprenyl diphosphate + di-trans,octa-cis-undecaprenyl diphosphate + H(+)</text>
        <dbReference type="Rhea" id="RHEA:23708"/>
        <dbReference type="Rhea" id="RHEA-COMP:9602"/>
        <dbReference type="Rhea" id="RHEA-COMP:9603"/>
        <dbReference type="ChEBI" id="CHEBI:15378"/>
        <dbReference type="ChEBI" id="CHEBI:58405"/>
        <dbReference type="ChEBI" id="CHEBI:60033"/>
        <dbReference type="ChEBI" id="CHEBI:78435"/>
        <dbReference type="EC" id="2.4.99.28"/>
    </reaction>
</comment>
<dbReference type="GO" id="GO:0015648">
    <property type="term" value="F:lipid-linked peptidoglycan transporter activity"/>
    <property type="evidence" value="ECO:0007669"/>
    <property type="project" value="TreeGrafter"/>
</dbReference>
<evidence type="ECO:0000256" key="10">
    <source>
        <dbReference type="ARBA" id="ARBA00022989"/>
    </source>
</evidence>
<evidence type="ECO:0000256" key="2">
    <source>
        <dbReference type="ARBA" id="ARBA00004752"/>
    </source>
</evidence>
<keyword evidence="4 16" id="KW-0132">Cell division</keyword>
<evidence type="ECO:0000313" key="18">
    <source>
        <dbReference type="EMBL" id="THF61897.1"/>
    </source>
</evidence>
<feature type="transmembrane region" description="Helical" evidence="16">
    <location>
        <begin position="43"/>
        <end position="66"/>
    </location>
</feature>
<reference evidence="18 19" key="1">
    <citation type="submission" date="2019-04" db="EMBL/GenBank/DDBJ databases">
        <title>Azoarcus nasutitermitis sp. nov. isolated from termite nest.</title>
        <authorList>
            <person name="Lin S.-Y."/>
            <person name="Hameed A."/>
            <person name="Hsu Y.-H."/>
            <person name="Young C.-C."/>
        </authorList>
    </citation>
    <scope>NUCLEOTIDE SEQUENCE [LARGE SCALE GENOMIC DNA]</scope>
    <source>
        <strain evidence="18 19">CC-YHH838</strain>
    </source>
</reference>
<dbReference type="InterPro" id="IPR013437">
    <property type="entry name" value="FtsW"/>
</dbReference>